<proteinExistence type="predicted"/>
<reference evidence="1 2" key="1">
    <citation type="journal article" date="2018" name="Mol. Biol. Evol.">
        <title>Broad Genomic Sampling Reveals a Smut Pathogenic Ancestry of the Fungal Clade Ustilaginomycotina.</title>
        <authorList>
            <person name="Kijpornyongpan T."/>
            <person name="Mondo S.J."/>
            <person name="Barry K."/>
            <person name="Sandor L."/>
            <person name="Lee J."/>
            <person name="Lipzen A."/>
            <person name="Pangilinan J."/>
            <person name="LaButti K."/>
            <person name="Hainaut M."/>
            <person name="Henrissat B."/>
            <person name="Grigoriev I.V."/>
            <person name="Spatafora J.W."/>
            <person name="Aime M.C."/>
        </authorList>
    </citation>
    <scope>NUCLEOTIDE SEQUENCE [LARGE SCALE GENOMIC DNA]</scope>
    <source>
        <strain evidence="1 2">SA 807</strain>
    </source>
</reference>
<name>A0ACD0NRF8_9BASI</name>
<sequence length="1619" mass="171120">MVATSRATSAKLKRNSTCDEDSTKCDPRIAVRKTMGSPPASGSIHYSQRDSLSSESEGGGLHVDAQQGGEKVRRILANLHAEREDDMHSSSDEGLSRRLTVEENERKSHAKVKSNTAAKALTSHSQPITEARAFSASSQAPNFQLEAAERPSSIARRLSLRDSAKVSSLVWPMPPSRESYQSTIRRRSMLAKPPATGSVQEARISGGKQAGPSVVAASSTNKQARSPLTMTPGQFEDAIQDLGLASTLYEWGWEQSEQHSDILSSVRRDVGSIQASSPVASALGKRDGSPLLSRSMLGQLSPPASPPTPKSPESEQLDLHLRSAAEALEELRESVMARPQQAYDPVSALRRSASAAKARRLSGVTLGSFGTTIAKDANKVLRSPLAGDEQLPSPFLTPRESPSVRSWRTEYRRLRRQSLLGVKEEDPNARLLRRGASTKAEIQDTPGRGYEAIAEGHEGESDKRLSRRRDQRKADTTADLSYENLELHSSAQNPRSLSVSSSHSTEADENRSTASDAAASLKRDKLQNMGDGVGLGLLGMDTQEEDQLDHVVDARDISGSLAESHDAASPSGGSTSETGARAPAALASVPSSSPQLEAERSKGMLAHYVAPQKRLLEVKADHLVERHWNWTSTSQSQSQSPKQTWSTSDAKKQAPSSSSTSYPWPCPPTSTSMAKSWTSALAAASVETGSPQLVGSPTLGASGSAQNSPMLTQTPTMASASDSPMVTQSADFSSSNATTASASGGAAHRAAGFESNPTEGAGQHNHASHTSTNNAAVGTLIAASAVGSVILIGALVWALFLRKKRSKRRKHLQNVLNNFGAGGDGSSPRSGSPGSRDGSLDLAEKAMYNFSNASNRTIGGVDEVNSDRPANGAPAGNPGIASESFFKVQQRLSTSGKSGRLSVVTPWFLGRKDGPDDGSDMARAPRMSTDLARSGIVSTQLTPQKDATFSWQHPTLSIPPAAARALVTGHYVKKRSTLPAKARVPVPPFLPAPASLSTISNADKGVDAEVEGSVSGHTVTAYTSSSCVDPDMETNAGDESVGTVGSVPSAENPEQRKSWLQLVMDGASSKLLYSTPPRGRSPVNPRPPPPSLSTISSPSSVAKSILQRGGKSSESSFSDTSAEVRFVTGKTVGPEVAPVSSVSPHEAFILASQMARTTPFQIDGHSSGSSDSESRPLPTSQTFSRRNSQGANGAAKVMGPRASLVFKSTLPPCREDSKENLAFQADGRNAFSSERVRMIAGQGDGIIEDSSEDESRAGYEAGTETEVEPRRISLSHQQQKHITIVQGGQINSGPMVHKRAPRLPPMLVPSITLTLDDDTFGLVERPLSIVSSGDSSTDVETSSQSEAAITPLRILTKVIATSTSATTGYSANQSHSTSIASSEDLGCQEEPMMNEAQIGYVLEKENQARIDELIEAGSMNASSSLGSSSSSHSSTSSSSTDDYGTSTTDSETEVEDEPSLGGGGRTSRSSNKSGGRSGSRSSPKTPSHKNNFNLANHHGKMMTHHPHHHHQNFSVRRNSVVVVVPSQDAPNGWSTDDDDDEERSGGGGYGSDSAEGCLELSDFPTLPSWTPMEKAHSKPPATSNGVNPKAIQNSAAAAKAAQSVIANGRSRTRRPSHGR</sequence>
<protein>
    <submittedName>
        <fullName evidence="1">Uncharacterized protein</fullName>
    </submittedName>
</protein>
<accession>A0ACD0NRF8</accession>
<dbReference type="Proteomes" id="UP000245626">
    <property type="component" value="Unassembled WGS sequence"/>
</dbReference>
<organism evidence="1 2">
    <name type="scientific">Violaceomyces palustris</name>
    <dbReference type="NCBI Taxonomy" id="1673888"/>
    <lineage>
        <taxon>Eukaryota</taxon>
        <taxon>Fungi</taxon>
        <taxon>Dikarya</taxon>
        <taxon>Basidiomycota</taxon>
        <taxon>Ustilaginomycotina</taxon>
        <taxon>Ustilaginomycetes</taxon>
        <taxon>Violaceomycetales</taxon>
        <taxon>Violaceomycetaceae</taxon>
        <taxon>Violaceomyces</taxon>
    </lineage>
</organism>
<evidence type="ECO:0000313" key="2">
    <source>
        <dbReference type="Proteomes" id="UP000245626"/>
    </source>
</evidence>
<dbReference type="EMBL" id="KZ820215">
    <property type="protein sequence ID" value="PWN48373.1"/>
    <property type="molecule type" value="Genomic_DNA"/>
</dbReference>
<gene>
    <name evidence="1" type="ORF">IE53DRAFT_200376</name>
</gene>
<keyword evidence="2" id="KW-1185">Reference proteome</keyword>
<evidence type="ECO:0000313" key="1">
    <source>
        <dbReference type="EMBL" id="PWN48373.1"/>
    </source>
</evidence>